<dbReference type="EMBL" id="ABCS01000015">
    <property type="protein sequence ID" value="EDM79962.1"/>
    <property type="molecule type" value="Genomic_DNA"/>
</dbReference>
<keyword evidence="2" id="KW-1185">Reference proteome</keyword>
<protein>
    <submittedName>
        <fullName evidence="1">Uncharacterized protein</fullName>
    </submittedName>
</protein>
<dbReference type="InterPro" id="IPR002802">
    <property type="entry name" value="Endo_dU"/>
</dbReference>
<reference evidence="1 2" key="1">
    <citation type="submission" date="2007-06" db="EMBL/GenBank/DDBJ databases">
        <authorList>
            <person name="Shimkets L."/>
            <person name="Ferriera S."/>
            <person name="Johnson J."/>
            <person name="Kravitz S."/>
            <person name="Beeson K."/>
            <person name="Sutton G."/>
            <person name="Rogers Y.-H."/>
            <person name="Friedman R."/>
            <person name="Frazier M."/>
            <person name="Venter J.C."/>
        </authorList>
    </citation>
    <scope>NUCLEOTIDE SEQUENCE [LARGE SCALE GENOMIC DNA]</scope>
    <source>
        <strain evidence="1 2">SIR-1</strain>
    </source>
</reference>
<dbReference type="Proteomes" id="UP000005801">
    <property type="component" value="Unassembled WGS sequence"/>
</dbReference>
<accession>A6G2M5</accession>
<dbReference type="AlphaFoldDB" id="A6G2M5"/>
<comment type="caution">
    <text evidence="1">The sequence shown here is derived from an EMBL/GenBank/DDBJ whole genome shotgun (WGS) entry which is preliminary data.</text>
</comment>
<proteinExistence type="inferred from homology"/>
<dbReference type="PANTHER" id="PTHR39518:SF2">
    <property type="entry name" value="UPF0215 PROTEIN MJ1150"/>
    <property type="match status" value="1"/>
</dbReference>
<dbReference type="PANTHER" id="PTHR39518">
    <property type="entry name" value="UPF0215 PROTEIN MJ1150"/>
    <property type="match status" value="1"/>
</dbReference>
<dbReference type="eggNOG" id="COG1628">
    <property type="taxonomic scope" value="Bacteria"/>
</dbReference>
<name>A6G2M5_9BACT</name>
<dbReference type="PIRSF" id="PIRSF006380">
    <property type="entry name" value="UCP006380"/>
    <property type="match status" value="1"/>
</dbReference>
<dbReference type="Gene3D" id="3.30.2170.10">
    <property type="entry name" value="archaeoglobus fulgidus dsm 4304 superfamily"/>
    <property type="match status" value="1"/>
</dbReference>
<organism evidence="1 2">
    <name type="scientific">Plesiocystis pacifica SIR-1</name>
    <dbReference type="NCBI Taxonomy" id="391625"/>
    <lineage>
        <taxon>Bacteria</taxon>
        <taxon>Pseudomonadati</taxon>
        <taxon>Myxococcota</taxon>
        <taxon>Polyangia</taxon>
        <taxon>Nannocystales</taxon>
        <taxon>Nannocystaceae</taxon>
        <taxon>Plesiocystis</taxon>
    </lineage>
</organism>
<gene>
    <name evidence="1" type="ORF">PPSIR1_23011</name>
</gene>
<dbReference type="Pfam" id="PF01949">
    <property type="entry name" value="Endo_dU"/>
    <property type="match status" value="1"/>
</dbReference>
<sequence length="200" mass="21140">MRGVAWPTMLAGVARRLSNSIGIDDAPFDRAHRGDVAIVGVAFTRARLDGVVTGKLRKDGANATSAIASLVEGSPFAAHAQVILLGGITFGGFNVADIHALHERLDTPVLVLARKRPRFAVIRETLHDKVPGGARKWRLIEKAGPMEPCAGVWVQRAGLSLDQAAQAITDLTVHGKLPEPVRVAHLVAGGYGDGISRGRA</sequence>
<dbReference type="HAMAP" id="MF_00582">
    <property type="entry name" value="UPF0215"/>
    <property type="match status" value="1"/>
</dbReference>
<evidence type="ECO:0000313" key="1">
    <source>
        <dbReference type="EMBL" id="EDM79962.1"/>
    </source>
</evidence>
<evidence type="ECO:0000313" key="2">
    <source>
        <dbReference type="Proteomes" id="UP000005801"/>
    </source>
</evidence>
<dbReference type="STRING" id="391625.PPSIR1_23011"/>